<accession>A0A382W5I7</accession>
<evidence type="ECO:0000313" key="2">
    <source>
        <dbReference type="EMBL" id="SVD53595.1"/>
    </source>
</evidence>
<sequence>MTLSNPPPNGDHRSNSGLREGNISHAEVNEALRGLPKTIIFGQHGSHAQDNLHAGASRARGQS</sequence>
<feature type="region of interest" description="Disordered" evidence="1">
    <location>
        <begin position="1"/>
        <end position="24"/>
    </location>
</feature>
<gene>
    <name evidence="2" type="ORF">METZ01_LOCUS406449</name>
</gene>
<name>A0A382W5I7_9ZZZZ</name>
<evidence type="ECO:0000256" key="1">
    <source>
        <dbReference type="SAM" id="MobiDB-lite"/>
    </source>
</evidence>
<feature type="region of interest" description="Disordered" evidence="1">
    <location>
        <begin position="42"/>
        <end position="63"/>
    </location>
</feature>
<dbReference type="AlphaFoldDB" id="A0A382W5I7"/>
<organism evidence="2">
    <name type="scientific">marine metagenome</name>
    <dbReference type="NCBI Taxonomy" id="408172"/>
    <lineage>
        <taxon>unclassified sequences</taxon>
        <taxon>metagenomes</taxon>
        <taxon>ecological metagenomes</taxon>
    </lineage>
</organism>
<proteinExistence type="predicted"/>
<feature type="non-terminal residue" evidence="2">
    <location>
        <position position="63"/>
    </location>
</feature>
<dbReference type="EMBL" id="UINC01156908">
    <property type="protein sequence ID" value="SVD53595.1"/>
    <property type="molecule type" value="Genomic_DNA"/>
</dbReference>
<reference evidence="2" key="1">
    <citation type="submission" date="2018-05" db="EMBL/GenBank/DDBJ databases">
        <authorList>
            <person name="Lanie J.A."/>
            <person name="Ng W.-L."/>
            <person name="Kazmierczak K.M."/>
            <person name="Andrzejewski T.M."/>
            <person name="Davidsen T.M."/>
            <person name="Wayne K.J."/>
            <person name="Tettelin H."/>
            <person name="Glass J.I."/>
            <person name="Rusch D."/>
            <person name="Podicherti R."/>
            <person name="Tsui H.-C.T."/>
            <person name="Winkler M.E."/>
        </authorList>
    </citation>
    <scope>NUCLEOTIDE SEQUENCE</scope>
</reference>
<protein>
    <submittedName>
        <fullName evidence="2">Uncharacterized protein</fullName>
    </submittedName>
</protein>